<reference evidence="1" key="1">
    <citation type="submission" date="2018-06" db="EMBL/GenBank/DDBJ databases">
        <authorList>
            <person name="Zhirakovskaya E."/>
        </authorList>
    </citation>
    <scope>NUCLEOTIDE SEQUENCE</scope>
</reference>
<organism evidence="1">
    <name type="scientific">hydrothermal vent metagenome</name>
    <dbReference type="NCBI Taxonomy" id="652676"/>
    <lineage>
        <taxon>unclassified sequences</taxon>
        <taxon>metagenomes</taxon>
        <taxon>ecological metagenomes</taxon>
    </lineage>
</organism>
<proteinExistence type="predicted"/>
<sequence>MVMVLQMKLIILQFLKIFLLFCLSSALPVFAGSERAWPIITFTCDTAKNEAKLKNEVVWGLNGERFAFNEAQGTYNPWSLVDIKERGTSKIISEKKRLKLKCKLANAEYTLVVRPKIFNPNYDGKCGDRLSVKVSVYKNDDLLIEDQSMEKFCHGNAPVMRGLKVTATNSKVKFYEVSRSRFY</sequence>
<evidence type="ECO:0000313" key="1">
    <source>
        <dbReference type="EMBL" id="VAW59248.1"/>
    </source>
</evidence>
<name>A0A3B0WT14_9ZZZZ</name>
<gene>
    <name evidence="1" type="ORF">MNBD_GAMMA11-2614</name>
</gene>
<dbReference type="AlphaFoldDB" id="A0A3B0WT14"/>
<protein>
    <submittedName>
        <fullName evidence="1">Uncharacterized protein</fullName>
    </submittedName>
</protein>
<dbReference type="EMBL" id="UOFG01000072">
    <property type="protein sequence ID" value="VAW59248.1"/>
    <property type="molecule type" value="Genomic_DNA"/>
</dbReference>
<accession>A0A3B0WT14</accession>